<name>A0A2S9I790_9GAMM</name>
<gene>
    <name evidence="2" type="ORF">CQW29_20700</name>
</gene>
<keyword evidence="1" id="KW-0812">Transmembrane</keyword>
<dbReference type="OrthoDB" id="6538162at2"/>
<keyword evidence="1" id="KW-1133">Transmembrane helix</keyword>
<sequence length="169" mass="18523">MGLFLVRATAVVALLILYFVRPELSDEGSLLRRWSRDNSGDTDSVTDSIISEHILRFTCEHGLSESESRLLQGMRTRPTMMPVTLLLHPGPVQREGKRFVRSVRQNTLIGALVTVAVIFPLVTGMAVEHPVMWLGAVINLAAFAAGANLVRHCMSDTSLVNLVLTGRGD</sequence>
<keyword evidence="1" id="KW-0472">Membrane</keyword>
<evidence type="ECO:0000256" key="1">
    <source>
        <dbReference type="SAM" id="Phobius"/>
    </source>
</evidence>
<feature type="transmembrane region" description="Helical" evidence="1">
    <location>
        <begin position="132"/>
        <end position="150"/>
    </location>
</feature>
<dbReference type="RefSeq" id="WP_105594621.1">
    <property type="nucleotide sequence ID" value="NZ_PDET01000017.1"/>
</dbReference>
<organism evidence="2 3">
    <name type="scientific">Pantoea coffeiphila</name>
    <dbReference type="NCBI Taxonomy" id="1465635"/>
    <lineage>
        <taxon>Bacteria</taxon>
        <taxon>Pseudomonadati</taxon>
        <taxon>Pseudomonadota</taxon>
        <taxon>Gammaproteobacteria</taxon>
        <taxon>Enterobacterales</taxon>
        <taxon>Erwiniaceae</taxon>
        <taxon>Pantoea</taxon>
    </lineage>
</organism>
<evidence type="ECO:0000313" key="2">
    <source>
        <dbReference type="EMBL" id="PRD13663.1"/>
    </source>
</evidence>
<keyword evidence="3" id="KW-1185">Reference proteome</keyword>
<proteinExistence type="predicted"/>
<reference evidence="2 3" key="1">
    <citation type="submission" date="2017-10" db="EMBL/GenBank/DDBJ databases">
        <title>Draft genome of two endophytic bacteria isolated from 'guarana' Paullinia cupana (Mart.) Ducke.</title>
        <authorList>
            <person name="Siqueira K.A."/>
            <person name="Liotti R.G."/>
            <person name="Mendes T.A."/>
            <person name="Soares M.A."/>
        </authorList>
    </citation>
    <scope>NUCLEOTIDE SEQUENCE [LARGE SCALE GENOMIC DNA]</scope>
    <source>
        <strain evidence="2 3">342</strain>
    </source>
</reference>
<dbReference type="Proteomes" id="UP000239181">
    <property type="component" value="Unassembled WGS sequence"/>
</dbReference>
<feature type="transmembrane region" description="Helical" evidence="1">
    <location>
        <begin position="107"/>
        <end position="126"/>
    </location>
</feature>
<dbReference type="EMBL" id="PDET01000017">
    <property type="protein sequence ID" value="PRD13663.1"/>
    <property type="molecule type" value="Genomic_DNA"/>
</dbReference>
<accession>A0A2S9I790</accession>
<protein>
    <submittedName>
        <fullName evidence="2">Uncharacterized protein</fullName>
    </submittedName>
</protein>
<comment type="caution">
    <text evidence="2">The sequence shown here is derived from an EMBL/GenBank/DDBJ whole genome shotgun (WGS) entry which is preliminary data.</text>
</comment>
<evidence type="ECO:0000313" key="3">
    <source>
        <dbReference type="Proteomes" id="UP000239181"/>
    </source>
</evidence>
<dbReference type="AlphaFoldDB" id="A0A2S9I790"/>